<dbReference type="EMBL" id="CP054140">
    <property type="protein sequence ID" value="QQG66247.1"/>
    <property type="molecule type" value="Genomic_DNA"/>
</dbReference>
<dbReference type="GO" id="GO:0016836">
    <property type="term" value="F:hydro-lyase activity"/>
    <property type="evidence" value="ECO:0007669"/>
    <property type="project" value="UniProtKB-UniRule"/>
</dbReference>
<dbReference type="SUPFAM" id="SSF53850">
    <property type="entry name" value="Periplasmic binding protein-like II"/>
    <property type="match status" value="1"/>
</dbReference>
<comment type="pathway">
    <text evidence="1 4">Quinol/quinone metabolism; menaquinone biosynthesis.</text>
</comment>
<keyword evidence="3 4" id="KW-0456">Lyase</keyword>
<gene>
    <name evidence="4" type="primary">mqnA</name>
    <name evidence="5" type="ORF">HP555_10435</name>
</gene>
<reference evidence="5 6" key="1">
    <citation type="submission" date="2020-05" db="EMBL/GenBank/DDBJ databases">
        <title>Complete genome of Desulfobulbus oligotrophicus.</title>
        <authorList>
            <person name="Podar M."/>
        </authorList>
    </citation>
    <scope>NUCLEOTIDE SEQUENCE [LARGE SCALE GENOMIC DNA]</scope>
    <source>
        <strain evidence="5 6">Prop6</strain>
    </source>
</reference>
<dbReference type="Gene3D" id="3.40.190.10">
    <property type="entry name" value="Periplasmic binding protein-like II"/>
    <property type="match status" value="2"/>
</dbReference>
<dbReference type="RefSeq" id="WP_199262225.1">
    <property type="nucleotide sequence ID" value="NZ_CP054140.1"/>
</dbReference>
<comment type="similarity">
    <text evidence="4">Belongs to the MqnA/MqnD family. MqnA subfamily.</text>
</comment>
<dbReference type="Pfam" id="PF02621">
    <property type="entry name" value="VitK2_biosynth"/>
    <property type="match status" value="1"/>
</dbReference>
<keyword evidence="6" id="KW-1185">Reference proteome</keyword>
<evidence type="ECO:0000256" key="1">
    <source>
        <dbReference type="ARBA" id="ARBA00004863"/>
    </source>
</evidence>
<dbReference type="HAMAP" id="MF_00995">
    <property type="entry name" value="MqnA"/>
    <property type="match status" value="1"/>
</dbReference>
<evidence type="ECO:0000256" key="2">
    <source>
        <dbReference type="ARBA" id="ARBA00022428"/>
    </source>
</evidence>
<protein>
    <recommendedName>
        <fullName evidence="4">Chorismate dehydratase</fullName>
        <ecNumber evidence="4">4.2.1.151</ecNumber>
    </recommendedName>
    <alternativeName>
        <fullName evidence="4">Menaquinone biosynthetic enzyme MqnA</fullName>
    </alternativeName>
</protein>
<evidence type="ECO:0000313" key="6">
    <source>
        <dbReference type="Proteomes" id="UP000596092"/>
    </source>
</evidence>
<dbReference type="InterPro" id="IPR003773">
    <property type="entry name" value="Menaquinone_biosynth"/>
</dbReference>
<dbReference type="AlphaFoldDB" id="A0A7T6AR66"/>
<comment type="function">
    <text evidence="4">Catalyzes the dehydration of chorismate into 3-[(1-carboxyvinyl)oxy]benzoate, a step in the biosynthesis of menaquinone (MK, vitamin K2).</text>
</comment>
<evidence type="ECO:0000256" key="3">
    <source>
        <dbReference type="ARBA" id="ARBA00023239"/>
    </source>
</evidence>
<dbReference type="PANTHER" id="PTHR37690:SF1">
    <property type="entry name" value="CHORISMATE DEHYDRATASE"/>
    <property type="match status" value="1"/>
</dbReference>
<dbReference type="CDD" id="cd13634">
    <property type="entry name" value="PBP2_Sco4506"/>
    <property type="match status" value="1"/>
</dbReference>
<dbReference type="Proteomes" id="UP000596092">
    <property type="component" value="Chromosome"/>
</dbReference>
<name>A0A7T6AR66_9BACT</name>
<dbReference type="InterPro" id="IPR030868">
    <property type="entry name" value="MqnA"/>
</dbReference>
<dbReference type="KEGG" id="dog:HP555_10435"/>
<sequence>MIRIGMVNYINTAPIYEVWKERTMPAEWVMVEGQPSQLNTMLANDQIDMGFVSSYAYAIQPERYQILADLSISATGPVGSVFLFSHLPPEELDGKLVKLTAQSDTSIRLVMIILEEFYGVKPRYETGEVYGPTVQKDKVSAVLAIGDDALRLRAEKQYPLHLDLGEMWHKRTGLPFVFSVCAVREAFLREQPAAARAIRKALVDCRQQGTVQMADICERVARRIPMDCETCSRYLMGIEHDLSAVKLQALEQFFQYMVDRGEVPASALPLKIFE</sequence>
<comment type="catalytic activity">
    <reaction evidence="4">
        <text>chorismate = 3-[(1-carboxyvinyl)-oxy]benzoate + H2O</text>
        <dbReference type="Rhea" id="RHEA:40051"/>
        <dbReference type="ChEBI" id="CHEBI:15377"/>
        <dbReference type="ChEBI" id="CHEBI:29748"/>
        <dbReference type="ChEBI" id="CHEBI:76981"/>
        <dbReference type="EC" id="4.2.1.151"/>
    </reaction>
</comment>
<evidence type="ECO:0000256" key="4">
    <source>
        <dbReference type="HAMAP-Rule" id="MF_00995"/>
    </source>
</evidence>
<accession>A0A7T6AR66</accession>
<proteinExistence type="inferred from homology"/>
<dbReference type="PANTHER" id="PTHR37690">
    <property type="entry name" value="CHORISMATE DEHYDRATASE"/>
    <property type="match status" value="1"/>
</dbReference>
<dbReference type="UniPathway" id="UPA00079"/>
<evidence type="ECO:0000313" key="5">
    <source>
        <dbReference type="EMBL" id="QQG66247.1"/>
    </source>
</evidence>
<dbReference type="EC" id="4.2.1.151" evidence="4"/>
<organism evidence="5 6">
    <name type="scientific">Desulfobulbus oligotrophicus</name>
    <dbReference type="NCBI Taxonomy" id="1909699"/>
    <lineage>
        <taxon>Bacteria</taxon>
        <taxon>Pseudomonadati</taxon>
        <taxon>Thermodesulfobacteriota</taxon>
        <taxon>Desulfobulbia</taxon>
        <taxon>Desulfobulbales</taxon>
        <taxon>Desulfobulbaceae</taxon>
        <taxon>Desulfobulbus</taxon>
    </lineage>
</organism>
<keyword evidence="2 4" id="KW-0474">Menaquinone biosynthesis</keyword>
<dbReference type="GO" id="GO:0009234">
    <property type="term" value="P:menaquinone biosynthetic process"/>
    <property type="evidence" value="ECO:0007669"/>
    <property type="project" value="UniProtKB-UniRule"/>
</dbReference>